<dbReference type="PANTHER" id="PTHR43767">
    <property type="entry name" value="LONG-CHAIN-FATTY-ACID--COA LIGASE"/>
    <property type="match status" value="1"/>
</dbReference>
<dbReference type="InterPro" id="IPR000873">
    <property type="entry name" value="AMP-dep_synth/lig_dom"/>
</dbReference>
<evidence type="ECO:0000313" key="6">
    <source>
        <dbReference type="Proteomes" id="UP000266206"/>
    </source>
</evidence>
<dbReference type="InterPro" id="IPR025110">
    <property type="entry name" value="AMP-bd_C"/>
</dbReference>
<dbReference type="Proteomes" id="UP000266206">
    <property type="component" value="Unassembled WGS sequence"/>
</dbReference>
<organism evidence="5 6">
    <name type="scientific">Neopusillimonas maritima</name>
    <dbReference type="NCBI Taxonomy" id="2026239"/>
    <lineage>
        <taxon>Bacteria</taxon>
        <taxon>Pseudomonadati</taxon>
        <taxon>Pseudomonadota</taxon>
        <taxon>Betaproteobacteria</taxon>
        <taxon>Burkholderiales</taxon>
        <taxon>Alcaligenaceae</taxon>
        <taxon>Neopusillimonas</taxon>
    </lineage>
</organism>
<proteinExistence type="inferred from homology"/>
<dbReference type="Pfam" id="PF13193">
    <property type="entry name" value="AMP-binding_C"/>
    <property type="match status" value="1"/>
</dbReference>
<dbReference type="FunFam" id="3.30.300.30:FF:000008">
    <property type="entry name" value="2,3-dihydroxybenzoate-AMP ligase"/>
    <property type="match status" value="1"/>
</dbReference>
<reference evidence="5 6" key="1">
    <citation type="submission" date="2017-08" db="EMBL/GenBank/DDBJ databases">
        <title>Pusillimonas indicus sp. nov., a member of the family Alcaligenaceae isolated from surface seawater.</title>
        <authorList>
            <person name="Li J."/>
        </authorList>
    </citation>
    <scope>NUCLEOTIDE SEQUENCE [LARGE SCALE GENOMIC DNA]</scope>
    <source>
        <strain evidence="5 6">L52-1-41</strain>
    </source>
</reference>
<keyword evidence="2" id="KW-0436">Ligase</keyword>
<protein>
    <recommendedName>
        <fullName evidence="7">Long-chain fatty acid--CoA ligase</fullName>
    </recommendedName>
</protein>
<dbReference type="InterPro" id="IPR020845">
    <property type="entry name" value="AMP-binding_CS"/>
</dbReference>
<dbReference type="Gene3D" id="3.30.300.30">
    <property type="match status" value="1"/>
</dbReference>
<dbReference type="SUPFAM" id="SSF56801">
    <property type="entry name" value="Acetyl-CoA synthetase-like"/>
    <property type="match status" value="1"/>
</dbReference>
<accession>A0A3A1YV73</accession>
<dbReference type="InterPro" id="IPR050237">
    <property type="entry name" value="ATP-dep_AMP-bd_enzyme"/>
</dbReference>
<dbReference type="InterPro" id="IPR042099">
    <property type="entry name" value="ANL_N_sf"/>
</dbReference>
<dbReference type="PROSITE" id="PS00455">
    <property type="entry name" value="AMP_BINDING"/>
    <property type="match status" value="1"/>
</dbReference>
<dbReference type="GO" id="GO:0016877">
    <property type="term" value="F:ligase activity, forming carbon-sulfur bonds"/>
    <property type="evidence" value="ECO:0007669"/>
    <property type="project" value="UniProtKB-ARBA"/>
</dbReference>
<evidence type="ECO:0008006" key="7">
    <source>
        <dbReference type="Google" id="ProtNLM"/>
    </source>
</evidence>
<evidence type="ECO:0000256" key="1">
    <source>
        <dbReference type="ARBA" id="ARBA00006432"/>
    </source>
</evidence>
<name>A0A3A1YV73_9BURK</name>
<feature type="domain" description="AMP-dependent synthetase/ligase" evidence="3">
    <location>
        <begin position="18"/>
        <end position="375"/>
    </location>
</feature>
<dbReference type="Gene3D" id="3.40.50.12780">
    <property type="entry name" value="N-terminal domain of ligase-like"/>
    <property type="match status" value="1"/>
</dbReference>
<comment type="similarity">
    <text evidence="1">Belongs to the ATP-dependent AMP-binding enzyme family.</text>
</comment>
<dbReference type="AlphaFoldDB" id="A0A3A1YV73"/>
<evidence type="ECO:0000259" key="4">
    <source>
        <dbReference type="Pfam" id="PF13193"/>
    </source>
</evidence>
<dbReference type="Pfam" id="PF00501">
    <property type="entry name" value="AMP-binding"/>
    <property type="match status" value="1"/>
</dbReference>
<dbReference type="OrthoDB" id="9766486at2"/>
<dbReference type="PANTHER" id="PTHR43767:SF7">
    <property type="entry name" value="MEDIUM_LONG-CHAIN-FATTY-ACID--COA LIGASE FADD8"/>
    <property type="match status" value="1"/>
</dbReference>
<dbReference type="InterPro" id="IPR045851">
    <property type="entry name" value="AMP-bd_C_sf"/>
</dbReference>
<sequence>MTHDAMPPVWPTVVHMLDDAARQCPEGIALICGNEQLTYRQYAACVAGMAEQLRQAGLGVGERVVLFMSNSVDIAIATYAVQAAGAQVVPLNPAYTASELNQVLDNAAARGIVYDESAHAVVSSALHRFDASYRIGDAEGSQRLHRWKAQPEYADKLLLPDPESLSTLQYTGGTTGVPKGVSLSHRAVAINVSQREALVPTRPEAERVLAITPLFHVYAVSMGLYLAAYCRGTLVIVARYKPDIVLDSIARYDITLMLGSPTIFMGLMGYEGFARADLTSLRLCSSGSSALAEDTLRRWEAATGCTVCEGYGQTEAGPVLAYNPYSGVRKLGSVGLAVPQTEIQIVDVHDGDKVLALGEVGEIRARGPQIMSEYFRRPVETAEALRDGWLYTGDIGYLDAEGYLTICDRKKELVIVSGFNVYPREIEEVLFRHPNVSEAAVVGVPDDYRGEVLVAYVVADGTPVADDDLMSYLAKHLVKYKWPAQIVWVDQLPKTPVGKVDKKRIREMAAQVPGYDS</sequence>
<gene>
    <name evidence="5" type="ORF">CJP73_10830</name>
</gene>
<evidence type="ECO:0000313" key="5">
    <source>
        <dbReference type="EMBL" id="RIY40354.1"/>
    </source>
</evidence>
<dbReference type="EMBL" id="NQYH01000009">
    <property type="protein sequence ID" value="RIY40354.1"/>
    <property type="molecule type" value="Genomic_DNA"/>
</dbReference>
<dbReference type="RefSeq" id="WP_119516434.1">
    <property type="nucleotide sequence ID" value="NZ_NQYH01000009.1"/>
</dbReference>
<evidence type="ECO:0000256" key="2">
    <source>
        <dbReference type="ARBA" id="ARBA00022598"/>
    </source>
</evidence>
<feature type="domain" description="AMP-binding enzyme C-terminal" evidence="4">
    <location>
        <begin position="425"/>
        <end position="499"/>
    </location>
</feature>
<comment type="caution">
    <text evidence="5">The sequence shown here is derived from an EMBL/GenBank/DDBJ whole genome shotgun (WGS) entry which is preliminary data.</text>
</comment>
<evidence type="ECO:0000259" key="3">
    <source>
        <dbReference type="Pfam" id="PF00501"/>
    </source>
</evidence>